<comment type="caution">
    <text evidence="2">The sequence shown here is derived from an EMBL/GenBank/DDBJ whole genome shotgun (WGS) entry which is preliminary data.</text>
</comment>
<protein>
    <submittedName>
        <fullName evidence="2">Uncharacterized protein</fullName>
    </submittedName>
</protein>
<evidence type="ECO:0000313" key="2">
    <source>
        <dbReference type="EMBL" id="SHF29614.1"/>
    </source>
</evidence>
<sequence length="50" mass="6219">MEKFIKIWRSTYIWLLIFLPVLLFATFDHVHISFFILAFYFFVYLIIDIL</sequence>
<gene>
    <name evidence="2" type="ORF">SAMN02745208_01739</name>
</gene>
<accession>A0A8B4BWJ3</accession>
<organism evidence="2 3">
    <name type="scientific">Heyndrickxia coagulans DSM 1 = ATCC 7050</name>
    <dbReference type="NCBI Taxonomy" id="1121088"/>
    <lineage>
        <taxon>Bacteria</taxon>
        <taxon>Bacillati</taxon>
        <taxon>Bacillota</taxon>
        <taxon>Bacilli</taxon>
        <taxon>Bacillales</taxon>
        <taxon>Bacillaceae</taxon>
        <taxon>Heyndrickxia</taxon>
    </lineage>
</organism>
<proteinExistence type="predicted"/>
<evidence type="ECO:0000313" key="3">
    <source>
        <dbReference type="Proteomes" id="UP000184029"/>
    </source>
</evidence>
<keyword evidence="1" id="KW-1133">Transmembrane helix</keyword>
<reference evidence="2 3" key="1">
    <citation type="submission" date="2016-11" db="EMBL/GenBank/DDBJ databases">
        <authorList>
            <person name="Varghese N."/>
            <person name="Submissions S."/>
        </authorList>
    </citation>
    <scope>NUCLEOTIDE SEQUENCE [LARGE SCALE GENOMIC DNA]</scope>
    <source>
        <strain evidence="2 3">DSM 1</strain>
    </source>
</reference>
<dbReference type="Proteomes" id="UP000184029">
    <property type="component" value="Unassembled WGS sequence"/>
</dbReference>
<evidence type="ECO:0000256" key="1">
    <source>
        <dbReference type="SAM" id="Phobius"/>
    </source>
</evidence>
<dbReference type="AlphaFoldDB" id="A0A8B4BWJ3"/>
<dbReference type="EMBL" id="FQUB01000031">
    <property type="protein sequence ID" value="SHF29614.1"/>
    <property type="molecule type" value="Genomic_DNA"/>
</dbReference>
<keyword evidence="1" id="KW-0472">Membrane</keyword>
<name>A0A8B4BWJ3_HEYCO</name>
<feature type="transmembrane region" description="Helical" evidence="1">
    <location>
        <begin position="30"/>
        <end position="47"/>
    </location>
</feature>
<feature type="transmembrane region" description="Helical" evidence="1">
    <location>
        <begin position="7"/>
        <end position="24"/>
    </location>
</feature>
<keyword evidence="1" id="KW-0812">Transmembrane</keyword>
<dbReference type="KEGG" id="bcoa:BF29_2797"/>